<dbReference type="EMBL" id="BMVG01000051">
    <property type="protein sequence ID" value="GHE14542.1"/>
    <property type="molecule type" value="Genomic_DNA"/>
</dbReference>
<dbReference type="Proteomes" id="UP000655443">
    <property type="component" value="Unassembled WGS sequence"/>
</dbReference>
<sequence>MRHVVEVGDQIRFAGGVFTLAGLDGPRCRIVGEDGSVQVLLLTQLYADEDFCVVADCAEPRRAPVWGPLAGLEAGVREKALAWERHIREVETGHPEPGGRGAPREEFAPELRSLAEREAAKAAELTEQGQPVSVATVRRMRTRYRRQGVWGLVDGRTTRARSPWGRADERVVNAIRTALEAQRERSTGTLSRLRRQVGWLLEDAYGPGTVEVPPVATFNRLVHAVADGQGLLDPAVQQRWRTSRPEPPFTPTVAARPGELVMMDSTPLDVLAVLEDGRTGRLELTMAMDVATRSITAAVLRPRGTKAVDAAVLLAQTVVPEPLRPAWAEALAMASSVIPYERLLSIDARMQGAAA</sequence>
<reference evidence="1" key="1">
    <citation type="journal article" date="2014" name="Int. J. Syst. Evol. Microbiol.">
        <title>Complete genome sequence of Corynebacterium casei LMG S-19264T (=DSM 44701T), isolated from a smear-ripened cheese.</title>
        <authorList>
            <consortium name="US DOE Joint Genome Institute (JGI-PGF)"/>
            <person name="Walter F."/>
            <person name="Albersmeier A."/>
            <person name="Kalinowski J."/>
            <person name="Ruckert C."/>
        </authorList>
    </citation>
    <scope>NUCLEOTIDE SEQUENCE</scope>
    <source>
        <strain evidence="1">JCM 4714</strain>
    </source>
</reference>
<dbReference type="InterPro" id="IPR012337">
    <property type="entry name" value="RNaseH-like_sf"/>
</dbReference>
<proteinExistence type="predicted"/>
<accession>A0A918YS06</accession>
<dbReference type="SUPFAM" id="SSF53098">
    <property type="entry name" value="Ribonuclease H-like"/>
    <property type="match status" value="1"/>
</dbReference>
<evidence type="ECO:0008006" key="3">
    <source>
        <dbReference type="Google" id="ProtNLM"/>
    </source>
</evidence>
<dbReference type="InterPro" id="IPR036397">
    <property type="entry name" value="RNaseH_sf"/>
</dbReference>
<comment type="caution">
    <text evidence="1">The sequence shown here is derived from an EMBL/GenBank/DDBJ whole genome shotgun (WGS) entry which is preliminary data.</text>
</comment>
<evidence type="ECO:0000313" key="1">
    <source>
        <dbReference type="EMBL" id="GHE14542.1"/>
    </source>
</evidence>
<dbReference type="GO" id="GO:0003676">
    <property type="term" value="F:nucleic acid binding"/>
    <property type="evidence" value="ECO:0007669"/>
    <property type="project" value="InterPro"/>
</dbReference>
<dbReference type="Gene3D" id="3.30.420.10">
    <property type="entry name" value="Ribonuclease H-like superfamily/Ribonuclease H"/>
    <property type="match status" value="1"/>
</dbReference>
<organism evidence="1 2">
    <name type="scientific">Streptomyces alanosinicus</name>
    <dbReference type="NCBI Taxonomy" id="68171"/>
    <lineage>
        <taxon>Bacteria</taxon>
        <taxon>Bacillati</taxon>
        <taxon>Actinomycetota</taxon>
        <taxon>Actinomycetes</taxon>
        <taxon>Kitasatosporales</taxon>
        <taxon>Streptomycetaceae</taxon>
        <taxon>Streptomyces</taxon>
    </lineage>
</organism>
<name>A0A918YS06_9ACTN</name>
<gene>
    <name evidence="1" type="ORF">GCM10010339_85550</name>
</gene>
<reference evidence="1" key="2">
    <citation type="submission" date="2020-09" db="EMBL/GenBank/DDBJ databases">
        <authorList>
            <person name="Sun Q."/>
            <person name="Ohkuma M."/>
        </authorList>
    </citation>
    <scope>NUCLEOTIDE SEQUENCE</scope>
    <source>
        <strain evidence="1">JCM 4714</strain>
    </source>
</reference>
<keyword evidence="2" id="KW-1185">Reference proteome</keyword>
<dbReference type="AlphaFoldDB" id="A0A918YS06"/>
<protein>
    <recommendedName>
        <fullName evidence="3">Transposase</fullName>
    </recommendedName>
</protein>
<evidence type="ECO:0000313" key="2">
    <source>
        <dbReference type="Proteomes" id="UP000655443"/>
    </source>
</evidence>